<dbReference type="InterPro" id="IPR040442">
    <property type="entry name" value="Pyrv_kinase-like_dom_sf"/>
</dbReference>
<evidence type="ECO:0000313" key="5">
    <source>
        <dbReference type="EMBL" id="CAA9279921.1"/>
    </source>
</evidence>
<protein>
    <recommendedName>
        <fullName evidence="4">HpcH/HpaI aldolase/citrate lyase domain-containing protein</fullName>
    </recommendedName>
</protein>
<dbReference type="PANTHER" id="PTHR30502">
    <property type="entry name" value="2-KETO-3-DEOXY-L-RHAMNONATE ALDOLASE"/>
    <property type="match status" value="1"/>
</dbReference>
<reference evidence="5" key="1">
    <citation type="submission" date="2020-02" db="EMBL/GenBank/DDBJ databases">
        <authorList>
            <person name="Meier V. D."/>
        </authorList>
    </citation>
    <scope>NUCLEOTIDE SEQUENCE</scope>
    <source>
        <strain evidence="5">AVDCRST_MAG27</strain>
    </source>
</reference>
<dbReference type="InterPro" id="IPR015813">
    <property type="entry name" value="Pyrv/PenolPyrv_kinase-like_dom"/>
</dbReference>
<dbReference type="AlphaFoldDB" id="A0A6J4JJA0"/>
<evidence type="ECO:0000259" key="4">
    <source>
        <dbReference type="Pfam" id="PF03328"/>
    </source>
</evidence>
<evidence type="ECO:0000256" key="3">
    <source>
        <dbReference type="ARBA" id="ARBA00023239"/>
    </source>
</evidence>
<evidence type="ECO:0000256" key="2">
    <source>
        <dbReference type="ARBA" id="ARBA00022723"/>
    </source>
</evidence>
<name>A0A6J4JJA0_9PROT</name>
<dbReference type="EMBL" id="CADCTD010000165">
    <property type="protein sequence ID" value="CAA9279921.1"/>
    <property type="molecule type" value="Genomic_DNA"/>
</dbReference>
<dbReference type="InterPro" id="IPR005000">
    <property type="entry name" value="Aldolase/citrate-lyase_domain"/>
</dbReference>
<proteinExistence type="inferred from homology"/>
<feature type="domain" description="HpcH/HpaI aldolase/citrate lyase" evidence="4">
    <location>
        <begin position="30"/>
        <end position="240"/>
    </location>
</feature>
<dbReference type="GO" id="GO:0046872">
    <property type="term" value="F:metal ion binding"/>
    <property type="evidence" value="ECO:0007669"/>
    <property type="project" value="UniProtKB-KW"/>
</dbReference>
<dbReference type="PANTHER" id="PTHR30502:SF0">
    <property type="entry name" value="PHOSPHOENOLPYRUVATE CARBOXYLASE FAMILY PROTEIN"/>
    <property type="match status" value="1"/>
</dbReference>
<comment type="similarity">
    <text evidence="1">Belongs to the HpcH/HpaI aldolase family.</text>
</comment>
<organism evidence="5">
    <name type="scientific">uncultured Craurococcus sp</name>
    <dbReference type="NCBI Taxonomy" id="1135998"/>
    <lineage>
        <taxon>Bacteria</taxon>
        <taxon>Pseudomonadati</taxon>
        <taxon>Pseudomonadota</taxon>
        <taxon>Alphaproteobacteria</taxon>
        <taxon>Acetobacterales</taxon>
        <taxon>Acetobacteraceae</taxon>
        <taxon>Craurococcus</taxon>
        <taxon>environmental samples</taxon>
    </lineage>
</organism>
<dbReference type="Pfam" id="PF03328">
    <property type="entry name" value="HpcH_HpaI"/>
    <property type="match status" value="1"/>
</dbReference>
<dbReference type="GO" id="GO:0005737">
    <property type="term" value="C:cytoplasm"/>
    <property type="evidence" value="ECO:0007669"/>
    <property type="project" value="TreeGrafter"/>
</dbReference>
<dbReference type="Gene3D" id="3.20.20.60">
    <property type="entry name" value="Phosphoenolpyruvate-binding domains"/>
    <property type="match status" value="1"/>
</dbReference>
<dbReference type="GO" id="GO:0016832">
    <property type="term" value="F:aldehyde-lyase activity"/>
    <property type="evidence" value="ECO:0007669"/>
    <property type="project" value="TreeGrafter"/>
</dbReference>
<keyword evidence="3" id="KW-0456">Lyase</keyword>
<accession>A0A6J4JJA0</accession>
<keyword evidence="2" id="KW-0479">Metal-binding</keyword>
<sequence length="275" mass="28388">MPQSLKSLVRSGRLAAGTFLVEFVTPGIGHILAGAGCDFAFLDMEHSGFSTETVKSALRYLEAGGIPALVRVPSRDAHDISRIADVGAEGVMLPLVGSLEVAQAAVAALKYPPQGRRGVALQIAHDNYRAGPAAAKLAAANERTVLVLMIETAEGVEQAEAIAALDGVDALWVGHFDLSASLGIPGEFDHPAFRAATRRICAAARKHGKGLGRLVTGPGEAERAWQDGFRLLAWGGDAWLLQAAVAEGVGRLRGIEAGQATPAGRPAGGGHGRGG</sequence>
<dbReference type="SUPFAM" id="SSF51621">
    <property type="entry name" value="Phosphoenolpyruvate/pyruvate domain"/>
    <property type="match status" value="1"/>
</dbReference>
<evidence type="ECO:0000256" key="1">
    <source>
        <dbReference type="ARBA" id="ARBA00005568"/>
    </source>
</evidence>
<dbReference type="InterPro" id="IPR050251">
    <property type="entry name" value="HpcH-HpaI_aldolase"/>
</dbReference>
<gene>
    <name evidence="5" type="ORF">AVDCRST_MAG27-3949</name>
</gene>